<comment type="caution">
    <text evidence="1">The sequence shown here is derived from an EMBL/GenBank/DDBJ whole genome shotgun (WGS) entry which is preliminary data.</text>
</comment>
<organism evidence="1">
    <name type="scientific">human gut metagenome</name>
    <dbReference type="NCBI Taxonomy" id="408170"/>
    <lineage>
        <taxon>unclassified sequences</taxon>
        <taxon>metagenomes</taxon>
        <taxon>organismal metagenomes</taxon>
    </lineage>
</organism>
<proteinExistence type="predicted"/>
<reference evidence="1" key="1">
    <citation type="journal article" date="2013" name="Environ. Microbiol.">
        <title>Microbiota from the distal guts of lean and obese adolescents exhibit partial functional redundancy besides clear differences in community structure.</title>
        <authorList>
            <person name="Ferrer M."/>
            <person name="Ruiz A."/>
            <person name="Lanza F."/>
            <person name="Haange S.B."/>
            <person name="Oberbach A."/>
            <person name="Till H."/>
            <person name="Bargiela R."/>
            <person name="Campoy C."/>
            <person name="Segura M.T."/>
            <person name="Richter M."/>
            <person name="von Bergen M."/>
            <person name="Seifert J."/>
            <person name="Suarez A."/>
        </authorList>
    </citation>
    <scope>NUCLEOTIDE SEQUENCE</scope>
</reference>
<name>K1U6Q6_9ZZZZ</name>
<dbReference type="AlphaFoldDB" id="K1U6Q6"/>
<accession>K1U6Q6</accession>
<evidence type="ECO:0000313" key="1">
    <source>
        <dbReference type="EMBL" id="EKC67146.1"/>
    </source>
</evidence>
<feature type="non-terminal residue" evidence="1">
    <location>
        <position position="85"/>
    </location>
</feature>
<dbReference type="EMBL" id="AJWY01006334">
    <property type="protein sequence ID" value="EKC67146.1"/>
    <property type="molecule type" value="Genomic_DNA"/>
</dbReference>
<protein>
    <submittedName>
        <fullName evidence="1">Uncharacterized protein</fullName>
    </submittedName>
</protein>
<sequence length="85" mass="9681">MQESGSTELTPIRPQKLKNADLFHFGWNMAHYFGRPKQEVVPWLKSAFAPLAELEDSYIKGKLYSHRHVNSPSPTFPAIWPNTAA</sequence>
<gene>
    <name evidence="1" type="ORF">LEA_09455</name>
</gene>